<comment type="caution">
    <text evidence="6">The sequence shown here is derived from an EMBL/GenBank/DDBJ whole genome shotgun (WGS) entry which is preliminary data.</text>
</comment>
<evidence type="ECO:0000256" key="4">
    <source>
        <dbReference type="PROSITE-ProRule" id="PRU00335"/>
    </source>
</evidence>
<proteinExistence type="predicted"/>
<dbReference type="InterPro" id="IPR050109">
    <property type="entry name" value="HTH-type_TetR-like_transc_reg"/>
</dbReference>
<dbReference type="EMBL" id="SLWS01000001">
    <property type="protein sequence ID" value="TCO65951.1"/>
    <property type="molecule type" value="Genomic_DNA"/>
</dbReference>
<dbReference type="PANTHER" id="PTHR30055:SF148">
    <property type="entry name" value="TETR-FAMILY TRANSCRIPTIONAL REGULATOR"/>
    <property type="match status" value="1"/>
</dbReference>
<keyword evidence="2 4" id="KW-0238">DNA-binding</keyword>
<dbReference type="InterPro" id="IPR036271">
    <property type="entry name" value="Tet_transcr_reg_TetR-rel_C_sf"/>
</dbReference>
<protein>
    <submittedName>
        <fullName evidence="6">TetR family transcriptional regulator</fullName>
    </submittedName>
</protein>
<feature type="DNA-binding region" description="H-T-H motif" evidence="4">
    <location>
        <begin position="42"/>
        <end position="61"/>
    </location>
</feature>
<evidence type="ECO:0000313" key="7">
    <source>
        <dbReference type="Proteomes" id="UP000295680"/>
    </source>
</evidence>
<dbReference type="InterPro" id="IPR011075">
    <property type="entry name" value="TetR_C"/>
</dbReference>
<evidence type="ECO:0000256" key="1">
    <source>
        <dbReference type="ARBA" id="ARBA00023015"/>
    </source>
</evidence>
<dbReference type="Pfam" id="PF00440">
    <property type="entry name" value="TetR_N"/>
    <property type="match status" value="1"/>
</dbReference>
<dbReference type="InterPro" id="IPR009057">
    <property type="entry name" value="Homeodomain-like_sf"/>
</dbReference>
<dbReference type="RefSeq" id="WP_132112719.1">
    <property type="nucleotide sequence ID" value="NZ_SLWS01000001.1"/>
</dbReference>
<dbReference type="Gene3D" id="1.10.357.10">
    <property type="entry name" value="Tetracycline Repressor, domain 2"/>
    <property type="match status" value="1"/>
</dbReference>
<dbReference type="AlphaFoldDB" id="A0A4R2JZA3"/>
<dbReference type="SUPFAM" id="SSF46689">
    <property type="entry name" value="Homeodomain-like"/>
    <property type="match status" value="1"/>
</dbReference>
<dbReference type="PROSITE" id="PS50977">
    <property type="entry name" value="HTH_TETR_2"/>
    <property type="match status" value="1"/>
</dbReference>
<dbReference type="SUPFAM" id="SSF48498">
    <property type="entry name" value="Tetracyclin repressor-like, C-terminal domain"/>
    <property type="match status" value="1"/>
</dbReference>
<evidence type="ECO:0000313" key="6">
    <source>
        <dbReference type="EMBL" id="TCO65951.1"/>
    </source>
</evidence>
<evidence type="ECO:0000259" key="5">
    <source>
        <dbReference type="PROSITE" id="PS50977"/>
    </source>
</evidence>
<reference evidence="6 7" key="1">
    <citation type="submission" date="2019-03" db="EMBL/GenBank/DDBJ databases">
        <title>Genomic Encyclopedia of Type Strains, Phase IV (KMG-IV): sequencing the most valuable type-strain genomes for metagenomic binning, comparative biology and taxonomic classification.</title>
        <authorList>
            <person name="Goeker M."/>
        </authorList>
    </citation>
    <scope>NUCLEOTIDE SEQUENCE [LARGE SCALE GENOMIC DNA]</scope>
    <source>
        <strain evidence="6 7">DSM 45934</strain>
    </source>
</reference>
<dbReference type="GO" id="GO:0000976">
    <property type="term" value="F:transcription cis-regulatory region binding"/>
    <property type="evidence" value="ECO:0007669"/>
    <property type="project" value="TreeGrafter"/>
</dbReference>
<evidence type="ECO:0000256" key="2">
    <source>
        <dbReference type="ARBA" id="ARBA00023125"/>
    </source>
</evidence>
<accession>A0A4R2JZA3</accession>
<dbReference type="GO" id="GO:0003700">
    <property type="term" value="F:DNA-binding transcription factor activity"/>
    <property type="evidence" value="ECO:0007669"/>
    <property type="project" value="TreeGrafter"/>
</dbReference>
<dbReference type="InterPro" id="IPR001647">
    <property type="entry name" value="HTH_TetR"/>
</dbReference>
<gene>
    <name evidence="6" type="ORF">EV192_1011743</name>
</gene>
<evidence type="ECO:0000256" key="3">
    <source>
        <dbReference type="ARBA" id="ARBA00023163"/>
    </source>
</evidence>
<keyword evidence="1" id="KW-0805">Transcription regulation</keyword>
<sequence length="200" mass="21953">MANDSPPRPAARRPGGRTARVRERILAATAELVARHGFAGFGYEDVAELAGVHKTSVYRNWPDRDALVSEALLWNVEGMVSIADTGDLRRDLVDFLIALGESLNSPRGRALLQAARSAQENPATRGTVNAIFQQRTDLVMRRVDSAVVRGELPPVDSYLVTQMLSGPAYSYVDQRVRPFTRTEAERITDVVLAGIRHTAS</sequence>
<dbReference type="OrthoDB" id="9796019at2"/>
<keyword evidence="3" id="KW-0804">Transcription</keyword>
<dbReference type="PANTHER" id="PTHR30055">
    <property type="entry name" value="HTH-TYPE TRANSCRIPTIONAL REGULATOR RUTR"/>
    <property type="match status" value="1"/>
</dbReference>
<name>A0A4R2JZA3_9PSEU</name>
<dbReference type="PRINTS" id="PR00455">
    <property type="entry name" value="HTHTETR"/>
</dbReference>
<organism evidence="6 7">
    <name type="scientific">Actinocrispum wychmicini</name>
    <dbReference type="NCBI Taxonomy" id="1213861"/>
    <lineage>
        <taxon>Bacteria</taxon>
        <taxon>Bacillati</taxon>
        <taxon>Actinomycetota</taxon>
        <taxon>Actinomycetes</taxon>
        <taxon>Pseudonocardiales</taxon>
        <taxon>Pseudonocardiaceae</taxon>
        <taxon>Actinocrispum</taxon>
    </lineage>
</organism>
<dbReference type="Proteomes" id="UP000295680">
    <property type="component" value="Unassembled WGS sequence"/>
</dbReference>
<feature type="domain" description="HTH tetR-type" evidence="5">
    <location>
        <begin position="19"/>
        <end position="79"/>
    </location>
</feature>
<dbReference type="Pfam" id="PF16859">
    <property type="entry name" value="TetR_C_11"/>
    <property type="match status" value="1"/>
</dbReference>
<keyword evidence="7" id="KW-1185">Reference proteome</keyword>
<dbReference type="Gene3D" id="1.10.10.60">
    <property type="entry name" value="Homeodomain-like"/>
    <property type="match status" value="1"/>
</dbReference>